<feature type="region of interest" description="Disordered" evidence="1">
    <location>
        <begin position="602"/>
        <end position="625"/>
    </location>
</feature>
<feature type="compositionally biased region" description="Basic residues" evidence="1">
    <location>
        <begin position="138"/>
        <end position="150"/>
    </location>
</feature>
<feature type="compositionally biased region" description="Basic and acidic residues" evidence="1">
    <location>
        <begin position="645"/>
        <end position="659"/>
    </location>
</feature>
<feature type="compositionally biased region" description="Basic and acidic residues" evidence="1">
    <location>
        <begin position="730"/>
        <end position="750"/>
    </location>
</feature>
<feature type="compositionally biased region" description="Basic residues" evidence="1">
    <location>
        <begin position="671"/>
        <end position="682"/>
    </location>
</feature>
<reference evidence="3" key="1">
    <citation type="submission" date="2025-08" db="UniProtKB">
        <authorList>
            <consortium name="RefSeq"/>
        </authorList>
    </citation>
    <scope>IDENTIFICATION</scope>
</reference>
<feature type="compositionally biased region" description="Basic residues" evidence="1">
    <location>
        <begin position="251"/>
        <end position="260"/>
    </location>
</feature>
<sequence length="905" mass="101377">MASGSTRRQTTLAGSALGELPQKRRRLSFFGRQTSHVCPNLCKTMEWSTEELTGAITKSRAVRIMRQSSNEIISRVNLVGQDIQPTLTLQCPSQQKESTIRADKANPASSFRVLEPPSRFALFNSNLNASREAGKSKGVQHRRPRKRKPPVRGQLVARSIRTPNSSYVRKAKSGRMRASPTVHAKSKKKALIKGLGKSRVRTVSTLKKQNISNDFGNKKWVGKTSHCTELDMQTSKRVMGEESALTDTKEKKRKKRRMKRDKMNVQSASLLSPGLSHSIWKDMKDDLRRSSPHSSRRMRKTPVSPAIIQAHACGPPCPSNVSGQDAPVEWPSLSDAYRLKGLVKDAATEIVKNKQSGSVTRMTRQRWADIVASRSKEKIPFQEVTKDGNSLRLEPPRQNTWAAVAASSYAKAQSQIPPETASASQRGPVTEAKPTALNDRSSRESLTRSRRRRKNMSTTYRDKLLGGCVKGKGKPQSLSFYRRLAMEGRRGAKMRRNKKRQKKKACTAVHDNTPSDMAPDKTVVVPKVGAREEVNPVKRREATSRDNNGKQAWSIDNMPVVYTKPASSVISLNEPQLKVKRHRKGNKNKCNNRDFSLADFITSAAKNKRRQKDEKPERKNESSGSDLCTLLSSISFHSEKNLEDGECSYSEKRTRKEQKSLPCVENTSPHQLKRTKQAKRHNKADGETKKVSLRYRALLHREEGRLDVKAVSEIHTRNKRAEALLGNKCSNRDKVKLQRQERQHRSHNEQRSPTQTSINVTKNNEPSQAINHSEAQGTSKDFTSSCTNTVRKSKASNDSVEGTGQMCTSDKRDANNSFVQMCSNGGSSASFNLLPIASDFDVPLPLHFRSEPDLTVRPGLLQLDVQPVPTDCLDIKWWHSYLFQQTGGDTGPEEPSTSSKRKPID</sequence>
<feature type="region of interest" description="Disordered" evidence="1">
    <location>
        <begin position="886"/>
        <end position="905"/>
    </location>
</feature>
<feature type="region of interest" description="Disordered" evidence="1">
    <location>
        <begin position="645"/>
        <end position="689"/>
    </location>
</feature>
<proteinExistence type="predicted"/>
<dbReference type="Proteomes" id="UP000694888">
    <property type="component" value="Unplaced"/>
</dbReference>
<evidence type="ECO:0000313" key="2">
    <source>
        <dbReference type="Proteomes" id="UP000694888"/>
    </source>
</evidence>
<feature type="compositionally biased region" description="Basic residues" evidence="1">
    <location>
        <begin position="491"/>
        <end position="505"/>
    </location>
</feature>
<feature type="region of interest" description="Disordered" evidence="1">
    <location>
        <begin position="238"/>
        <end position="270"/>
    </location>
</feature>
<feature type="region of interest" description="Disordered" evidence="1">
    <location>
        <begin position="412"/>
        <end position="460"/>
    </location>
</feature>
<feature type="region of interest" description="Disordered" evidence="1">
    <location>
        <begin position="489"/>
        <end position="517"/>
    </location>
</feature>
<gene>
    <name evidence="3" type="primary">LOC101845602</name>
</gene>
<evidence type="ECO:0000313" key="3">
    <source>
        <dbReference type="RefSeq" id="XP_005091779.1"/>
    </source>
</evidence>
<organism evidence="2 3">
    <name type="scientific">Aplysia californica</name>
    <name type="common">California sea hare</name>
    <dbReference type="NCBI Taxonomy" id="6500"/>
    <lineage>
        <taxon>Eukaryota</taxon>
        <taxon>Metazoa</taxon>
        <taxon>Spiralia</taxon>
        <taxon>Lophotrochozoa</taxon>
        <taxon>Mollusca</taxon>
        <taxon>Gastropoda</taxon>
        <taxon>Heterobranchia</taxon>
        <taxon>Euthyneura</taxon>
        <taxon>Tectipleura</taxon>
        <taxon>Aplysiida</taxon>
        <taxon>Aplysioidea</taxon>
        <taxon>Aplysiidae</taxon>
        <taxon>Aplysia</taxon>
    </lineage>
</organism>
<dbReference type="RefSeq" id="XP_005091779.1">
    <property type="nucleotide sequence ID" value="XM_005091722.2"/>
</dbReference>
<feature type="compositionally biased region" description="Basic and acidic residues" evidence="1">
    <location>
        <begin position="611"/>
        <end position="621"/>
    </location>
</feature>
<dbReference type="GeneID" id="101845602"/>
<evidence type="ECO:0000256" key="1">
    <source>
        <dbReference type="SAM" id="MobiDB-lite"/>
    </source>
</evidence>
<protein>
    <submittedName>
        <fullName evidence="3">Uncharacterized protein LOC101845602</fullName>
    </submittedName>
</protein>
<accession>A0ABM0JEC3</accession>
<feature type="compositionally biased region" description="Polar residues" evidence="1">
    <location>
        <begin position="415"/>
        <end position="427"/>
    </location>
</feature>
<feature type="region of interest" description="Disordered" evidence="1">
    <location>
        <begin position="724"/>
        <end position="809"/>
    </location>
</feature>
<feature type="region of interest" description="Disordered" evidence="1">
    <location>
        <begin position="131"/>
        <end position="153"/>
    </location>
</feature>
<name>A0ABM0JEC3_APLCA</name>
<feature type="compositionally biased region" description="Polar residues" evidence="1">
    <location>
        <begin position="751"/>
        <end position="808"/>
    </location>
</feature>
<keyword evidence="2" id="KW-1185">Reference proteome</keyword>